<comment type="caution">
    <text evidence="1">The sequence shown here is derived from an EMBL/GenBank/DDBJ whole genome shotgun (WGS) entry which is preliminary data.</text>
</comment>
<proteinExistence type="predicted"/>
<dbReference type="InterPro" id="IPR013324">
    <property type="entry name" value="RNA_pol_sigma_r3/r4-like"/>
</dbReference>
<dbReference type="Proteomes" id="UP000245489">
    <property type="component" value="Unassembled WGS sequence"/>
</dbReference>
<dbReference type="GO" id="GO:0006352">
    <property type="term" value="P:DNA-templated transcription initiation"/>
    <property type="evidence" value="ECO:0007669"/>
    <property type="project" value="InterPro"/>
</dbReference>
<dbReference type="RefSeq" id="WP_109743614.1">
    <property type="nucleotide sequence ID" value="NZ_QGGO01000015.1"/>
</dbReference>
<sequence>MIFFGRGALSDEAILKGIIGDGILQRTTENKLYEQYFYFIKDATFKHQLSEDEAASLYTDTILAFIENVKNKRFEGKSAIKTYLYQIFSNKCVDFIRKTTTNKMSVHDAQPIQDWLLAMPDESRNMLQKLISDNEINVLYERIKNLGEKCQQMITAWGDGFSDNEIAKELGYQTANVAKVSRLRCMDKLRELYRK</sequence>
<name>A0A316E1X9_9BACT</name>
<dbReference type="SUPFAM" id="SSF88659">
    <property type="entry name" value="Sigma3 and sigma4 domains of RNA polymerase sigma factors"/>
    <property type="match status" value="1"/>
</dbReference>
<evidence type="ECO:0000313" key="2">
    <source>
        <dbReference type="Proteomes" id="UP000245489"/>
    </source>
</evidence>
<dbReference type="EMBL" id="QGGO01000015">
    <property type="protein sequence ID" value="PWK24381.1"/>
    <property type="molecule type" value="Genomic_DNA"/>
</dbReference>
<dbReference type="Gene3D" id="1.10.1740.10">
    <property type="match status" value="1"/>
</dbReference>
<evidence type="ECO:0000313" key="1">
    <source>
        <dbReference type="EMBL" id="PWK24381.1"/>
    </source>
</evidence>
<gene>
    <name evidence="1" type="ORF">LV89_02894</name>
</gene>
<dbReference type="OrthoDB" id="665482at2"/>
<dbReference type="NCBIfam" id="TIGR02937">
    <property type="entry name" value="sigma70-ECF"/>
    <property type="match status" value="1"/>
</dbReference>
<protein>
    <submittedName>
        <fullName evidence="1">RNA polymerase sigma-70 factor (ECF subfamily)</fullName>
    </submittedName>
</protein>
<reference evidence="1 2" key="1">
    <citation type="submission" date="2018-05" db="EMBL/GenBank/DDBJ databases">
        <title>Genomic Encyclopedia of Archaeal and Bacterial Type Strains, Phase II (KMG-II): from individual species to whole genera.</title>
        <authorList>
            <person name="Goeker M."/>
        </authorList>
    </citation>
    <scope>NUCLEOTIDE SEQUENCE [LARGE SCALE GENOMIC DNA]</scope>
    <source>
        <strain evidence="1 2">DSM 22214</strain>
    </source>
</reference>
<organism evidence="1 2">
    <name type="scientific">Arcicella aurantiaca</name>
    <dbReference type="NCBI Taxonomy" id="591202"/>
    <lineage>
        <taxon>Bacteria</taxon>
        <taxon>Pseudomonadati</taxon>
        <taxon>Bacteroidota</taxon>
        <taxon>Cytophagia</taxon>
        <taxon>Cytophagales</taxon>
        <taxon>Flectobacillaceae</taxon>
        <taxon>Arcicella</taxon>
    </lineage>
</organism>
<dbReference type="SUPFAM" id="SSF88946">
    <property type="entry name" value="Sigma2 domain of RNA polymerase sigma factors"/>
    <property type="match status" value="1"/>
</dbReference>
<dbReference type="GO" id="GO:0003700">
    <property type="term" value="F:DNA-binding transcription factor activity"/>
    <property type="evidence" value="ECO:0007669"/>
    <property type="project" value="InterPro"/>
</dbReference>
<accession>A0A316E1X9</accession>
<keyword evidence="2" id="KW-1185">Reference proteome</keyword>
<dbReference type="InterPro" id="IPR014284">
    <property type="entry name" value="RNA_pol_sigma-70_dom"/>
</dbReference>
<dbReference type="AlphaFoldDB" id="A0A316E1X9"/>
<dbReference type="InterPro" id="IPR013325">
    <property type="entry name" value="RNA_pol_sigma_r2"/>
</dbReference>